<reference evidence="2" key="3">
    <citation type="submission" date="2020-12" db="UniProtKB">
        <authorList>
            <consortium name="EnsemblPlants"/>
        </authorList>
    </citation>
    <scope>IDENTIFICATION</scope>
</reference>
<accession>A0A7I4FVN6</accession>
<sequence>MEACETSQRSSPQKPHAYFFCIKFLRITGIRLPIPPISGASSSKNSQRYFLKITILHGIEQQNIGEFEVIGDECVINQQLSCEIKYGRPDKLHVYIDQNWSAGLSGHITLDLKEFFEDDDVEIYLEYPLFSSGSSHVRRTSKLEMSVLCTCSTKTNDFPDLIDPNQEYMYFEDLSEPRPSLDDHWYPPVRLDTESSHDAPPLLLEGDSKQVSATNLSLVKVDREIEMLKEMEGDLIELNSKLNKYVAGHSLEKYAPGQYRNEVPTRPEVMAAMFFAAGMAFERQVDSACRLRMYRATDDPLLPGETPLLSGGNTPFLLEDVSPTFRRDSSANPEVKEADTFCPARKKSFRLCENSSNSCGEQKPCSCTSEVASSLAGEIDEDDNDQSYFNSPIDAKDMPMRLPDPELVSPRTSNNTCSPHGETSPSKETMNVITNETLIQKNSSKRKNKVLNVLDSVIEAFAVVGLSGSGTKETQYRGCNDEVTVPRSMLGRQEVTSIQKIRMSNPGLGWLSSSMQIDRC</sequence>
<protein>
    <submittedName>
        <fullName evidence="2">Uncharacterized protein</fullName>
    </submittedName>
</protein>
<name>A0A7I4FVN6_PHYPA</name>
<dbReference type="EnsemblPlants" id="Pp3c9_1450V3.12">
    <property type="protein sequence ID" value="Pp3c9_1450V3.12"/>
    <property type="gene ID" value="Pp3c9_1450"/>
</dbReference>
<dbReference type="Proteomes" id="UP000006727">
    <property type="component" value="Chromosome 9"/>
</dbReference>
<reference evidence="2 3" key="2">
    <citation type="journal article" date="2018" name="Plant J.">
        <title>The Physcomitrella patens chromosome-scale assembly reveals moss genome structure and evolution.</title>
        <authorList>
            <person name="Lang D."/>
            <person name="Ullrich K.K."/>
            <person name="Murat F."/>
            <person name="Fuchs J."/>
            <person name="Jenkins J."/>
            <person name="Haas F.B."/>
            <person name="Piednoel M."/>
            <person name="Gundlach H."/>
            <person name="Van Bel M."/>
            <person name="Meyberg R."/>
            <person name="Vives C."/>
            <person name="Morata J."/>
            <person name="Symeonidi A."/>
            <person name="Hiss M."/>
            <person name="Muchero W."/>
            <person name="Kamisugi Y."/>
            <person name="Saleh O."/>
            <person name="Blanc G."/>
            <person name="Decker E.L."/>
            <person name="van Gessel N."/>
            <person name="Grimwood J."/>
            <person name="Hayes R.D."/>
            <person name="Graham S.W."/>
            <person name="Gunter L.E."/>
            <person name="McDaniel S.F."/>
            <person name="Hoernstein S.N.W."/>
            <person name="Larsson A."/>
            <person name="Li F.W."/>
            <person name="Perroud P.F."/>
            <person name="Phillips J."/>
            <person name="Ranjan P."/>
            <person name="Rokshar D.S."/>
            <person name="Rothfels C.J."/>
            <person name="Schneider L."/>
            <person name="Shu S."/>
            <person name="Stevenson D.W."/>
            <person name="Thummler F."/>
            <person name="Tillich M."/>
            <person name="Villarreal Aguilar J.C."/>
            <person name="Widiez T."/>
            <person name="Wong G.K."/>
            <person name="Wymore A."/>
            <person name="Zhang Y."/>
            <person name="Zimmer A.D."/>
            <person name="Quatrano R.S."/>
            <person name="Mayer K.F.X."/>
            <person name="Goodstein D."/>
            <person name="Casacuberta J.M."/>
            <person name="Vandepoele K."/>
            <person name="Reski R."/>
            <person name="Cuming A.C."/>
            <person name="Tuskan G.A."/>
            <person name="Maumus F."/>
            <person name="Salse J."/>
            <person name="Schmutz J."/>
            <person name="Rensing S.A."/>
        </authorList>
    </citation>
    <scope>NUCLEOTIDE SEQUENCE [LARGE SCALE GENOMIC DNA]</scope>
    <source>
        <strain evidence="2 3">cv. Gransden 2004</strain>
    </source>
</reference>
<organism evidence="2 3">
    <name type="scientific">Physcomitrium patens</name>
    <name type="common">Spreading-leaved earth moss</name>
    <name type="synonym">Physcomitrella patens</name>
    <dbReference type="NCBI Taxonomy" id="3218"/>
    <lineage>
        <taxon>Eukaryota</taxon>
        <taxon>Viridiplantae</taxon>
        <taxon>Streptophyta</taxon>
        <taxon>Embryophyta</taxon>
        <taxon>Bryophyta</taxon>
        <taxon>Bryophytina</taxon>
        <taxon>Bryopsida</taxon>
        <taxon>Funariidae</taxon>
        <taxon>Funariales</taxon>
        <taxon>Funariaceae</taxon>
        <taxon>Physcomitrium</taxon>
    </lineage>
</organism>
<gene>
    <name evidence="2" type="primary">LOC112286811</name>
</gene>
<dbReference type="EnsemblPlants" id="Pp3c9_1450V3.13">
    <property type="protein sequence ID" value="Pp3c9_1450V3.13"/>
    <property type="gene ID" value="Pp3c9_1450"/>
</dbReference>
<reference evidence="2 3" key="1">
    <citation type="journal article" date="2008" name="Science">
        <title>The Physcomitrella genome reveals evolutionary insights into the conquest of land by plants.</title>
        <authorList>
            <person name="Rensing S."/>
            <person name="Lang D."/>
            <person name="Zimmer A."/>
            <person name="Terry A."/>
            <person name="Salamov A."/>
            <person name="Shapiro H."/>
            <person name="Nishiyama T."/>
            <person name="Perroud P.-F."/>
            <person name="Lindquist E."/>
            <person name="Kamisugi Y."/>
            <person name="Tanahashi T."/>
            <person name="Sakakibara K."/>
            <person name="Fujita T."/>
            <person name="Oishi K."/>
            <person name="Shin-I T."/>
            <person name="Kuroki Y."/>
            <person name="Toyoda A."/>
            <person name="Suzuki Y."/>
            <person name="Hashimoto A."/>
            <person name="Yamaguchi K."/>
            <person name="Sugano A."/>
            <person name="Kohara Y."/>
            <person name="Fujiyama A."/>
            <person name="Anterola A."/>
            <person name="Aoki S."/>
            <person name="Ashton N."/>
            <person name="Barbazuk W.B."/>
            <person name="Barker E."/>
            <person name="Bennetzen J."/>
            <person name="Bezanilla M."/>
            <person name="Blankenship R."/>
            <person name="Cho S.H."/>
            <person name="Dutcher S."/>
            <person name="Estelle M."/>
            <person name="Fawcett J.A."/>
            <person name="Gundlach H."/>
            <person name="Hanada K."/>
            <person name="Heyl A."/>
            <person name="Hicks K.A."/>
            <person name="Hugh J."/>
            <person name="Lohr M."/>
            <person name="Mayer K."/>
            <person name="Melkozernov A."/>
            <person name="Murata T."/>
            <person name="Nelson D."/>
            <person name="Pils B."/>
            <person name="Prigge M."/>
            <person name="Reiss B."/>
            <person name="Renner T."/>
            <person name="Rombauts S."/>
            <person name="Rushton P."/>
            <person name="Sanderfoot A."/>
            <person name="Schween G."/>
            <person name="Shiu S.-H."/>
            <person name="Stueber K."/>
            <person name="Theodoulou F.L."/>
            <person name="Tu H."/>
            <person name="Van de Peer Y."/>
            <person name="Verrier P.J."/>
            <person name="Waters E."/>
            <person name="Wood A."/>
            <person name="Yang L."/>
            <person name="Cove D."/>
            <person name="Cuming A."/>
            <person name="Hasebe M."/>
            <person name="Lucas S."/>
            <person name="Mishler D.B."/>
            <person name="Reski R."/>
            <person name="Grigoriev I."/>
            <person name="Quatrano R.S."/>
            <person name="Boore J.L."/>
        </authorList>
    </citation>
    <scope>NUCLEOTIDE SEQUENCE [LARGE SCALE GENOMIC DNA]</scope>
    <source>
        <strain evidence="2 3">cv. Gransden 2004</strain>
    </source>
</reference>
<proteinExistence type="predicted"/>
<evidence type="ECO:0000313" key="3">
    <source>
        <dbReference type="Proteomes" id="UP000006727"/>
    </source>
</evidence>
<dbReference type="EMBL" id="ABEU02000009">
    <property type="status" value="NOT_ANNOTATED_CDS"/>
    <property type="molecule type" value="Genomic_DNA"/>
</dbReference>
<dbReference type="Gramene" id="Pp3c9_1450V3.13">
    <property type="protein sequence ID" value="Pp3c9_1450V3.13"/>
    <property type="gene ID" value="Pp3c9_1450"/>
</dbReference>
<feature type="compositionally biased region" description="Polar residues" evidence="1">
    <location>
        <begin position="410"/>
        <end position="427"/>
    </location>
</feature>
<keyword evidence="3" id="KW-1185">Reference proteome</keyword>
<dbReference type="AlphaFoldDB" id="A0A7I4FVN6"/>
<feature type="region of interest" description="Disordered" evidence="1">
    <location>
        <begin position="408"/>
        <end position="427"/>
    </location>
</feature>
<dbReference type="Gramene" id="Pp3c9_1450V3.12">
    <property type="protein sequence ID" value="Pp3c9_1450V3.12"/>
    <property type="gene ID" value="Pp3c9_1450"/>
</dbReference>
<evidence type="ECO:0000256" key="1">
    <source>
        <dbReference type="SAM" id="MobiDB-lite"/>
    </source>
</evidence>
<evidence type="ECO:0000313" key="2">
    <source>
        <dbReference type="EnsemblPlants" id="Pp3c9_1450V3.13"/>
    </source>
</evidence>